<dbReference type="GO" id="GO:0046306">
    <property type="term" value="P:alkanesulfonate catabolic process"/>
    <property type="evidence" value="ECO:0007669"/>
    <property type="project" value="TreeGrafter"/>
</dbReference>
<dbReference type="AlphaFoldDB" id="A0A229SRK5"/>
<dbReference type="EMBL" id="NMUL01000048">
    <property type="protein sequence ID" value="OXM61291.1"/>
    <property type="molecule type" value="Genomic_DNA"/>
</dbReference>
<keyword evidence="2" id="KW-0288">FMN</keyword>
<dbReference type="InterPro" id="IPR019921">
    <property type="entry name" value="Lucif-like_OxRdtase_Rv2161c"/>
</dbReference>
<proteinExistence type="predicted"/>
<comment type="caution">
    <text evidence="6">The sequence shown here is derived from an EMBL/GenBank/DDBJ whole genome shotgun (WGS) entry which is preliminary data.</text>
</comment>
<dbReference type="OrthoDB" id="3206024at2"/>
<dbReference type="Gene3D" id="3.20.20.30">
    <property type="entry name" value="Luciferase-like domain"/>
    <property type="match status" value="1"/>
</dbReference>
<sequence>MKFGISYSTPAFGADPERLTAFARHAEECGFESLSLPEHVALYPGAKIGPMELPPSLPYADPLECLSFAAAVTRRILLGTGVLLLPYHHPVVLAKRLATVDVLSGGRMRLLTVGVGALPREAKAAGVDFATRGRRADEAIDVLRLLWAGGEEGVSFDGEFYAFDDACVFPKPLGVRELPVHVGGSSAAAARRAGRRGDGWFPGGMLPPDERRRQFELVRTSAIEAGRDPEAVQYTRWGSLGMSTKDVDALAAQGVTRIVVTPTTAEPGRAHEEMTAFAERFALA</sequence>
<protein>
    <submittedName>
        <fullName evidence="6">LLM class F420-dependent oxidoreductase</fullName>
    </submittedName>
</protein>
<dbReference type="InterPro" id="IPR011251">
    <property type="entry name" value="Luciferase-like_dom"/>
</dbReference>
<dbReference type="InterPro" id="IPR036661">
    <property type="entry name" value="Luciferase-like_sf"/>
</dbReference>
<keyword evidence="7" id="KW-1185">Reference proteome</keyword>
<dbReference type="Proteomes" id="UP000215199">
    <property type="component" value="Unassembled WGS sequence"/>
</dbReference>
<keyword evidence="1" id="KW-0285">Flavoprotein</keyword>
<keyword evidence="4" id="KW-0503">Monooxygenase</keyword>
<gene>
    <name evidence="6" type="ORF">CF165_39180</name>
</gene>
<evidence type="ECO:0000313" key="6">
    <source>
        <dbReference type="EMBL" id="OXM61291.1"/>
    </source>
</evidence>
<dbReference type="NCBIfam" id="TIGR03619">
    <property type="entry name" value="F420_Rv2161c"/>
    <property type="match status" value="1"/>
</dbReference>
<keyword evidence="3" id="KW-0560">Oxidoreductase</keyword>
<name>A0A229SRK5_9PSEU</name>
<dbReference type="RefSeq" id="WP_093952649.1">
    <property type="nucleotide sequence ID" value="NZ_NMUL01000048.1"/>
</dbReference>
<evidence type="ECO:0000256" key="1">
    <source>
        <dbReference type="ARBA" id="ARBA00022630"/>
    </source>
</evidence>
<reference evidence="7" key="1">
    <citation type="submission" date="2017-07" db="EMBL/GenBank/DDBJ databases">
        <title>Comparative genome mining reveals phylogenetic distribution patterns of secondary metabolites in Amycolatopsis.</title>
        <authorList>
            <person name="Adamek M."/>
            <person name="Alanjary M."/>
            <person name="Sales-Ortells H."/>
            <person name="Goodfellow M."/>
            <person name="Bull A.T."/>
            <person name="Kalinowski J."/>
            <person name="Ziemert N."/>
        </authorList>
    </citation>
    <scope>NUCLEOTIDE SEQUENCE [LARGE SCALE GENOMIC DNA]</scope>
    <source>
        <strain evidence="7">H5</strain>
    </source>
</reference>
<evidence type="ECO:0000256" key="3">
    <source>
        <dbReference type="ARBA" id="ARBA00023002"/>
    </source>
</evidence>
<dbReference type="InterPro" id="IPR050172">
    <property type="entry name" value="SsuD_RutA_monooxygenase"/>
</dbReference>
<evidence type="ECO:0000259" key="5">
    <source>
        <dbReference type="Pfam" id="PF00296"/>
    </source>
</evidence>
<organism evidence="6 7">
    <name type="scientific">Amycolatopsis vastitatis</name>
    <dbReference type="NCBI Taxonomy" id="1905142"/>
    <lineage>
        <taxon>Bacteria</taxon>
        <taxon>Bacillati</taxon>
        <taxon>Actinomycetota</taxon>
        <taxon>Actinomycetes</taxon>
        <taxon>Pseudonocardiales</taxon>
        <taxon>Pseudonocardiaceae</taxon>
        <taxon>Amycolatopsis</taxon>
    </lineage>
</organism>
<dbReference type="PANTHER" id="PTHR42847:SF4">
    <property type="entry name" value="ALKANESULFONATE MONOOXYGENASE-RELATED"/>
    <property type="match status" value="1"/>
</dbReference>
<evidence type="ECO:0000256" key="2">
    <source>
        <dbReference type="ARBA" id="ARBA00022643"/>
    </source>
</evidence>
<evidence type="ECO:0000313" key="7">
    <source>
        <dbReference type="Proteomes" id="UP000215199"/>
    </source>
</evidence>
<feature type="domain" description="Luciferase-like" evidence="5">
    <location>
        <begin position="11"/>
        <end position="272"/>
    </location>
</feature>
<evidence type="ECO:0000256" key="4">
    <source>
        <dbReference type="ARBA" id="ARBA00023033"/>
    </source>
</evidence>
<dbReference type="PANTHER" id="PTHR42847">
    <property type="entry name" value="ALKANESULFONATE MONOOXYGENASE"/>
    <property type="match status" value="1"/>
</dbReference>
<dbReference type="SUPFAM" id="SSF51679">
    <property type="entry name" value="Bacterial luciferase-like"/>
    <property type="match status" value="1"/>
</dbReference>
<dbReference type="GO" id="GO:0008726">
    <property type="term" value="F:alkanesulfonate monooxygenase activity"/>
    <property type="evidence" value="ECO:0007669"/>
    <property type="project" value="TreeGrafter"/>
</dbReference>
<accession>A0A229SRK5</accession>
<dbReference type="Pfam" id="PF00296">
    <property type="entry name" value="Bac_luciferase"/>
    <property type="match status" value="1"/>
</dbReference>